<accession>A0A8D8Y9I2</accession>
<name>A0A8D8Y9I2_9HEMI</name>
<dbReference type="EMBL" id="HBUF01366771">
    <property type="protein sequence ID" value="CAG6723994.1"/>
    <property type="molecule type" value="Transcribed_RNA"/>
</dbReference>
<proteinExistence type="predicted"/>
<protein>
    <submittedName>
        <fullName evidence="2">Uncharacterized protein</fullName>
    </submittedName>
</protein>
<evidence type="ECO:0000256" key="1">
    <source>
        <dbReference type="SAM" id="Phobius"/>
    </source>
</evidence>
<evidence type="ECO:0000313" key="2">
    <source>
        <dbReference type="EMBL" id="CAG6723994.1"/>
    </source>
</evidence>
<sequence length="124" mass="14712">MKIFHISLNIVLLFCIALVVLILDDIKLYTYTYCNYTTCYFCLHVSFYIPIYQIIKLIMNAFFYTPLQIWISFFSVTSRDIHIPHSMKTYSQGATIYRVILYLCSPDFSPSVFDFSEKKNCHDR</sequence>
<dbReference type="AlphaFoldDB" id="A0A8D8Y9I2"/>
<feature type="transmembrane region" description="Helical" evidence="1">
    <location>
        <begin position="6"/>
        <end position="23"/>
    </location>
</feature>
<keyword evidence="1" id="KW-1133">Transmembrane helix</keyword>
<keyword evidence="1" id="KW-0472">Membrane</keyword>
<organism evidence="2">
    <name type="scientific">Cacopsylla melanoneura</name>
    <dbReference type="NCBI Taxonomy" id="428564"/>
    <lineage>
        <taxon>Eukaryota</taxon>
        <taxon>Metazoa</taxon>
        <taxon>Ecdysozoa</taxon>
        <taxon>Arthropoda</taxon>
        <taxon>Hexapoda</taxon>
        <taxon>Insecta</taxon>
        <taxon>Pterygota</taxon>
        <taxon>Neoptera</taxon>
        <taxon>Paraneoptera</taxon>
        <taxon>Hemiptera</taxon>
        <taxon>Sternorrhyncha</taxon>
        <taxon>Psylloidea</taxon>
        <taxon>Psyllidae</taxon>
        <taxon>Psyllinae</taxon>
        <taxon>Cacopsylla</taxon>
    </lineage>
</organism>
<feature type="transmembrane region" description="Helical" evidence="1">
    <location>
        <begin position="35"/>
        <end position="55"/>
    </location>
</feature>
<reference evidence="2" key="1">
    <citation type="submission" date="2021-05" db="EMBL/GenBank/DDBJ databases">
        <authorList>
            <person name="Alioto T."/>
            <person name="Alioto T."/>
            <person name="Gomez Garrido J."/>
        </authorList>
    </citation>
    <scope>NUCLEOTIDE SEQUENCE</scope>
</reference>
<keyword evidence="1" id="KW-0812">Transmembrane</keyword>